<dbReference type="Gene3D" id="3.40.50.720">
    <property type="entry name" value="NAD(P)-binding Rossmann-like Domain"/>
    <property type="match status" value="1"/>
</dbReference>
<organism evidence="3 4">
    <name type="scientific">Aspergillus ruber (strain CBS 135680)</name>
    <dbReference type="NCBI Taxonomy" id="1388766"/>
    <lineage>
        <taxon>Eukaryota</taxon>
        <taxon>Fungi</taxon>
        <taxon>Dikarya</taxon>
        <taxon>Ascomycota</taxon>
        <taxon>Pezizomycotina</taxon>
        <taxon>Eurotiomycetes</taxon>
        <taxon>Eurotiomycetidae</taxon>
        <taxon>Eurotiales</taxon>
        <taxon>Aspergillaceae</taxon>
        <taxon>Aspergillus</taxon>
        <taxon>Aspergillus subgen. Aspergillus</taxon>
    </lineage>
</organism>
<protein>
    <submittedName>
        <fullName evidence="3">NAD(P)-binding protein</fullName>
    </submittedName>
</protein>
<dbReference type="SUPFAM" id="SSF51735">
    <property type="entry name" value="NAD(P)-binding Rossmann-fold domains"/>
    <property type="match status" value="1"/>
</dbReference>
<dbReference type="AlphaFoldDB" id="A0A017S7D4"/>
<gene>
    <name evidence="3" type="ORF">EURHEDRAFT_463328</name>
</gene>
<dbReference type="PROSITE" id="PS00061">
    <property type="entry name" value="ADH_SHORT"/>
    <property type="match status" value="1"/>
</dbReference>
<dbReference type="GO" id="GO:0016616">
    <property type="term" value="F:oxidoreductase activity, acting on the CH-OH group of donors, NAD or NADP as acceptor"/>
    <property type="evidence" value="ECO:0007669"/>
    <property type="project" value="TreeGrafter"/>
</dbReference>
<dbReference type="CDD" id="cd05233">
    <property type="entry name" value="SDR_c"/>
    <property type="match status" value="1"/>
</dbReference>
<dbReference type="HOGENOM" id="CLU_010194_1_0_1"/>
<accession>A0A017S7D4</accession>
<dbReference type="PANTHER" id="PTHR42760">
    <property type="entry name" value="SHORT-CHAIN DEHYDROGENASES/REDUCTASES FAMILY MEMBER"/>
    <property type="match status" value="1"/>
</dbReference>
<dbReference type="EMBL" id="KK088439">
    <property type="protein sequence ID" value="EYE92035.1"/>
    <property type="molecule type" value="Genomic_DNA"/>
</dbReference>
<dbReference type="InterPro" id="IPR020904">
    <property type="entry name" value="Sc_DH/Rdtase_CS"/>
</dbReference>
<dbReference type="GeneID" id="63699990"/>
<dbReference type="STRING" id="1388766.A0A017S7D4"/>
<reference evidence="4" key="1">
    <citation type="journal article" date="2014" name="Nat. Commun.">
        <title>Genomic adaptations of the halophilic Dead Sea filamentous fungus Eurotium rubrum.</title>
        <authorList>
            <person name="Kis-Papo T."/>
            <person name="Weig A.R."/>
            <person name="Riley R."/>
            <person name="Persoh D."/>
            <person name="Salamov A."/>
            <person name="Sun H."/>
            <person name="Lipzen A."/>
            <person name="Wasser S.P."/>
            <person name="Rambold G."/>
            <person name="Grigoriev I.V."/>
            <person name="Nevo E."/>
        </authorList>
    </citation>
    <scope>NUCLEOTIDE SEQUENCE [LARGE SCALE GENOMIC DNA]</scope>
    <source>
        <strain evidence="4">CBS 135680</strain>
    </source>
</reference>
<dbReference type="NCBIfam" id="NF005559">
    <property type="entry name" value="PRK07231.1"/>
    <property type="match status" value="1"/>
</dbReference>
<dbReference type="PRINTS" id="PR00080">
    <property type="entry name" value="SDRFAMILY"/>
</dbReference>
<dbReference type="OrthoDB" id="417891at2759"/>
<evidence type="ECO:0000313" key="3">
    <source>
        <dbReference type="EMBL" id="EYE92035.1"/>
    </source>
</evidence>
<comment type="similarity">
    <text evidence="1">Belongs to the short-chain dehydrogenases/reductases (SDR) family.</text>
</comment>
<dbReference type="InterPro" id="IPR036291">
    <property type="entry name" value="NAD(P)-bd_dom_sf"/>
</dbReference>
<dbReference type="RefSeq" id="XP_040635723.1">
    <property type="nucleotide sequence ID" value="XM_040784866.1"/>
</dbReference>
<evidence type="ECO:0000256" key="1">
    <source>
        <dbReference type="ARBA" id="ARBA00006484"/>
    </source>
</evidence>
<keyword evidence="2" id="KW-0521">NADP</keyword>
<dbReference type="FunFam" id="3.40.50.720:FF:000084">
    <property type="entry name" value="Short-chain dehydrogenase reductase"/>
    <property type="match status" value="1"/>
</dbReference>
<keyword evidence="4" id="KW-1185">Reference proteome</keyword>
<name>A0A017S7D4_ASPRC</name>
<dbReference type="PANTHER" id="PTHR42760:SF124">
    <property type="entry name" value="SHORT-CHAIN DEHYDROGENASE_REDUCTASE"/>
    <property type="match status" value="1"/>
</dbReference>
<proteinExistence type="inferred from homology"/>
<dbReference type="GO" id="GO:0044550">
    <property type="term" value="P:secondary metabolite biosynthetic process"/>
    <property type="evidence" value="ECO:0007669"/>
    <property type="project" value="UniProtKB-ARBA"/>
</dbReference>
<sequence>MTRLENKVAIVTGAASGIGRAIALQYAREGAKVICADLSLHPHSENATPTHEVIQQTGGQAIFQQADVSNTAQVQRLVQRAVGAYGRLDILVNNAGIGTGSREPSALHEADEELWDDTMRINSKSVFLGCKYALAQMLQQDPHPSGDRGWIVNISSIASLVAIGGIGPYSASKGAVSSLTRQAALDYAPHRIHINAICPGFVRTPILLAAAKDPALADEYNRLHPFGGLGETEYIARMAVVLASDDVRWMTGVVLPVDGGYTVR</sequence>
<dbReference type="PRINTS" id="PR00081">
    <property type="entry name" value="GDHRDH"/>
</dbReference>
<dbReference type="Proteomes" id="UP000019804">
    <property type="component" value="Unassembled WGS sequence"/>
</dbReference>
<dbReference type="InterPro" id="IPR002347">
    <property type="entry name" value="SDR_fam"/>
</dbReference>
<dbReference type="Pfam" id="PF13561">
    <property type="entry name" value="adh_short_C2"/>
    <property type="match status" value="1"/>
</dbReference>
<evidence type="ECO:0000313" key="4">
    <source>
        <dbReference type="Proteomes" id="UP000019804"/>
    </source>
</evidence>
<evidence type="ECO:0000256" key="2">
    <source>
        <dbReference type="ARBA" id="ARBA00022857"/>
    </source>
</evidence>